<dbReference type="OrthoDB" id="34635at10239"/>
<organism evidence="1 2">
    <name type="scientific">Pithovirus sibericum</name>
    <dbReference type="NCBI Taxonomy" id="1450746"/>
    <lineage>
        <taxon>Viruses</taxon>
        <taxon>Pithoviruses</taxon>
        <taxon>Orthopithovirinae</taxon>
        <taxon>Alphapithovirus</taxon>
        <taxon>Alphapithovirus sibericum</taxon>
    </lineage>
</organism>
<keyword evidence="2" id="KW-1185">Reference proteome</keyword>
<accession>W5S553</accession>
<dbReference type="Proteomes" id="UP000202176">
    <property type="component" value="Segment"/>
</dbReference>
<dbReference type="RefSeq" id="YP_009001129.1">
    <property type="nucleotide sequence ID" value="NC_023423.1"/>
</dbReference>
<protein>
    <submittedName>
        <fullName evidence="1">Uncharacterized protein</fullName>
    </submittedName>
</protein>
<dbReference type="GeneID" id="18266255"/>
<gene>
    <name evidence="1" type="ORF">pv_227</name>
</gene>
<evidence type="ECO:0000313" key="1">
    <source>
        <dbReference type="EMBL" id="AHH01794.1"/>
    </source>
</evidence>
<proteinExistence type="predicted"/>
<sequence>MSFPLVDAIYDNIHLLSESKIISSDSDPKTTTIDYLNFRIGKIGEFKNILHRLQNSPVGDQKWGAYKMLLWLSYVVHTNPHDGVYWTVISDCNTKFDKEEVVCHHFLIEKSGEKYCLIQSDPMSKGKAKCAVVRGIDKIQIVKKLLGLTKLFEKEPYLDWDDWQDWLHRLVVPPCLENPAQPNMTEWLPEEWVCWIQCLGLPEVAAPKNLQIFNPRAVWGYVRLSSKGILHNFKKAVENRIPPPVLNFDRQNFLLLGFKEQEEMKKQLHKYAGLMDLLSEIEDTSQETDYLKDDSKSLGKCAEEFDLMIKNFPIETFE</sequence>
<dbReference type="KEGG" id="vg:18266255"/>
<evidence type="ECO:0000313" key="2">
    <source>
        <dbReference type="Proteomes" id="UP000202176"/>
    </source>
</evidence>
<reference evidence="1 2" key="1">
    <citation type="journal article" date="2014" name="Proc. Natl. Acad. Sci. U.S.A.">
        <title>Thirty-thousand-year-old distant relative of giant icosahedral DNA viruses with a pandoravirus morphology.</title>
        <authorList>
            <person name="Legendre M."/>
            <person name="Bartoli J."/>
            <person name="Shmakova L."/>
            <person name="Jeudy S."/>
            <person name="Labadie K."/>
            <person name="Adrait A."/>
            <person name="Lescot M."/>
            <person name="Poirot O."/>
            <person name="Bertaux L."/>
            <person name="Bruley C."/>
            <person name="Coute Y."/>
            <person name="Rivkina E."/>
            <person name="Abergel C."/>
            <person name="Claverie J.M."/>
        </authorList>
    </citation>
    <scope>NUCLEOTIDE SEQUENCE [LARGE SCALE GENOMIC DNA]</scope>
    <source>
        <strain evidence="1">P1084-T</strain>
    </source>
</reference>
<dbReference type="EMBL" id="KF740664">
    <property type="protein sequence ID" value="AHH01794.1"/>
    <property type="molecule type" value="Genomic_DNA"/>
</dbReference>
<name>W5S553_9VIRU</name>